<proteinExistence type="predicted"/>
<evidence type="ECO:0000313" key="1">
    <source>
        <dbReference type="EMBL" id="GFQ81955.1"/>
    </source>
</evidence>
<name>A0A8X6FJ09_TRICU</name>
<gene>
    <name evidence="1" type="ORF">TNCT_633331</name>
</gene>
<reference evidence="1" key="1">
    <citation type="submission" date="2020-07" db="EMBL/GenBank/DDBJ databases">
        <title>Multicomponent nature underlies the extraordinary mechanical properties of spider dragline silk.</title>
        <authorList>
            <person name="Kono N."/>
            <person name="Nakamura H."/>
            <person name="Mori M."/>
            <person name="Yoshida Y."/>
            <person name="Ohtoshi R."/>
            <person name="Malay A.D."/>
            <person name="Moran D.A.P."/>
            <person name="Tomita M."/>
            <person name="Numata K."/>
            <person name="Arakawa K."/>
        </authorList>
    </citation>
    <scope>NUCLEOTIDE SEQUENCE</scope>
</reference>
<comment type="caution">
    <text evidence="1">The sequence shown here is derived from an EMBL/GenBank/DDBJ whole genome shotgun (WGS) entry which is preliminary data.</text>
</comment>
<dbReference type="AlphaFoldDB" id="A0A8X6FJ09"/>
<organism evidence="1 2">
    <name type="scientific">Trichonephila clavata</name>
    <name type="common">Joro spider</name>
    <name type="synonym">Nephila clavata</name>
    <dbReference type="NCBI Taxonomy" id="2740835"/>
    <lineage>
        <taxon>Eukaryota</taxon>
        <taxon>Metazoa</taxon>
        <taxon>Ecdysozoa</taxon>
        <taxon>Arthropoda</taxon>
        <taxon>Chelicerata</taxon>
        <taxon>Arachnida</taxon>
        <taxon>Araneae</taxon>
        <taxon>Araneomorphae</taxon>
        <taxon>Entelegynae</taxon>
        <taxon>Araneoidea</taxon>
        <taxon>Nephilidae</taxon>
        <taxon>Trichonephila</taxon>
    </lineage>
</organism>
<dbReference type="EMBL" id="BMAO01022442">
    <property type="protein sequence ID" value="GFQ81955.1"/>
    <property type="molecule type" value="Genomic_DNA"/>
</dbReference>
<dbReference type="Proteomes" id="UP000887116">
    <property type="component" value="Unassembled WGS sequence"/>
</dbReference>
<accession>A0A8X6FJ09</accession>
<protein>
    <submittedName>
        <fullName evidence="1">Uncharacterized protein</fullName>
    </submittedName>
</protein>
<sequence length="123" mass="14186">MLCDALLDFTTRQAINTTIRFTWIPHGPFSLYRCQVKAKSFYSVSAELIRYVLRGSHKIPAIKKRQRKGDWTRYSGMSDMWAEVLCSDREGRPFEVMRSFVCCECNSPTHPSGTRGLFARLIS</sequence>
<keyword evidence="2" id="KW-1185">Reference proteome</keyword>
<evidence type="ECO:0000313" key="2">
    <source>
        <dbReference type="Proteomes" id="UP000887116"/>
    </source>
</evidence>